<keyword evidence="1" id="KW-0812">Transmembrane</keyword>
<dbReference type="Proteomes" id="UP001187192">
    <property type="component" value="Unassembled WGS sequence"/>
</dbReference>
<keyword evidence="4" id="KW-1185">Reference proteome</keyword>
<dbReference type="EMBL" id="BTGU01000614">
    <property type="protein sequence ID" value="GMN68437.1"/>
    <property type="molecule type" value="Genomic_DNA"/>
</dbReference>
<feature type="transmembrane region" description="Helical" evidence="1">
    <location>
        <begin position="85"/>
        <end position="107"/>
    </location>
</feature>
<dbReference type="PANTHER" id="PTHR31963:SF4">
    <property type="entry name" value="GUSTATORY RECEPTOR"/>
    <property type="match status" value="1"/>
</dbReference>
<feature type="transmembrane region" description="Helical" evidence="1">
    <location>
        <begin position="320"/>
        <end position="340"/>
    </location>
</feature>
<dbReference type="PANTHER" id="PTHR31963">
    <property type="entry name" value="RAS GUANINE NUCLEOTIDE EXCHANGE FACTOR K"/>
    <property type="match status" value="1"/>
</dbReference>
<feature type="transmembrane region" description="Helical" evidence="1">
    <location>
        <begin position="175"/>
        <end position="195"/>
    </location>
</feature>
<protein>
    <submittedName>
        <fullName evidence="3">Uncharacterized protein</fullName>
    </submittedName>
</protein>
<feature type="transmembrane region" description="Helical" evidence="1">
    <location>
        <begin position="215"/>
        <end position="238"/>
    </location>
</feature>
<organism evidence="3 4">
    <name type="scientific">Ficus carica</name>
    <name type="common">Common fig</name>
    <dbReference type="NCBI Taxonomy" id="3494"/>
    <lineage>
        <taxon>Eukaryota</taxon>
        <taxon>Viridiplantae</taxon>
        <taxon>Streptophyta</taxon>
        <taxon>Embryophyta</taxon>
        <taxon>Tracheophyta</taxon>
        <taxon>Spermatophyta</taxon>
        <taxon>Magnoliopsida</taxon>
        <taxon>eudicotyledons</taxon>
        <taxon>Gunneridae</taxon>
        <taxon>Pentapetalae</taxon>
        <taxon>rosids</taxon>
        <taxon>fabids</taxon>
        <taxon>Rosales</taxon>
        <taxon>Moraceae</taxon>
        <taxon>Ficeae</taxon>
        <taxon>Ficus</taxon>
    </lineage>
</organism>
<keyword evidence="1" id="KW-0472">Membrane</keyword>
<evidence type="ECO:0000313" key="2">
    <source>
        <dbReference type="EMBL" id="GMN68437.1"/>
    </source>
</evidence>
<feature type="transmembrane region" description="Helical" evidence="1">
    <location>
        <begin position="431"/>
        <end position="449"/>
    </location>
</feature>
<feature type="transmembrane region" description="Helical" evidence="1">
    <location>
        <begin position="284"/>
        <end position="308"/>
    </location>
</feature>
<sequence>MNPATPLSPDSHIAAEFTGNHRHKSIFSDHHHDYSPNHQANVPLLHQPSYSLSSKSTSNTHDDLRHFRISLKWCLLDHSSAAARLVSYLAFAVLALIAPALAALAVRDPAADPICLNKLLQLPETGLAAIGFLTLSRFLRRHGLRQLLFLDALGADSPFVRRRYAAELDNSFRRLALILFPAFFVELAHKIIFFSTVTLSVPFLPTNGVVPVNSVLFVLVLSSWVYRSGVFLLACVVFRLTCELQILRFEGFQKMFEGVESDCEVMFGEHVRIRKQLWATSHRYRFFIIGSLVTITVCQFGALLLVFASKTDKNFLNSGDLVVCSVVQISGFFLCLVGAARITHRAQRIVSIATRWNMLVTCATSGPDQFKAHAQEAHADPYCGETDSDSDNFISVSPHDPSSLQTRQALVAYLEHNNGGITLFGFALDRGLLHTLFAFEFSLVLWILSKVVVLS</sequence>
<dbReference type="EMBL" id="BTGU01000615">
    <property type="protein sequence ID" value="GMN68446.1"/>
    <property type="molecule type" value="Genomic_DNA"/>
</dbReference>
<feature type="transmembrane region" description="Helical" evidence="1">
    <location>
        <begin position="119"/>
        <end position="139"/>
    </location>
</feature>
<gene>
    <name evidence="2" type="ORF">TIFTF001_037498</name>
    <name evidence="3" type="ORF">TIFTF001_037499</name>
</gene>
<evidence type="ECO:0000313" key="3">
    <source>
        <dbReference type="EMBL" id="GMN68446.1"/>
    </source>
</evidence>
<evidence type="ECO:0000256" key="1">
    <source>
        <dbReference type="SAM" id="Phobius"/>
    </source>
</evidence>
<dbReference type="Pfam" id="PF12056">
    <property type="entry name" value="DUF3537"/>
    <property type="match status" value="1"/>
</dbReference>
<dbReference type="AlphaFoldDB" id="A0AA88E9V4"/>
<accession>A0AA88E9V4</accession>
<proteinExistence type="predicted"/>
<keyword evidence="1" id="KW-1133">Transmembrane helix</keyword>
<evidence type="ECO:0000313" key="4">
    <source>
        <dbReference type="Proteomes" id="UP001187192"/>
    </source>
</evidence>
<comment type="caution">
    <text evidence="3">The sequence shown here is derived from an EMBL/GenBank/DDBJ whole genome shotgun (WGS) entry which is preliminary data.</text>
</comment>
<dbReference type="InterPro" id="IPR021924">
    <property type="entry name" value="DUF3537"/>
</dbReference>
<name>A0AA88E9V4_FICCA</name>
<reference evidence="3" key="1">
    <citation type="submission" date="2023-07" db="EMBL/GenBank/DDBJ databases">
        <title>draft genome sequence of fig (Ficus carica).</title>
        <authorList>
            <person name="Takahashi T."/>
            <person name="Nishimura K."/>
        </authorList>
    </citation>
    <scope>NUCLEOTIDE SEQUENCE</scope>
</reference>